<sequence length="171" mass="17960">MLVALLCIGMPGAASAGAGTYSCGASQPIPASLDRLLDAQGVEPTDRLVALADLDGDGRRDALVYLHGSDWCGSGGCTLLVLRNLGKTWRQVSRITVTRPPIRLLDQRHKGWHALTVHVAGGGSSPQDVTLEFDGHRYPGNPTTLQTTPTMIGPGRVLIDAGPDGSPRCGR</sequence>
<protein>
    <recommendedName>
        <fullName evidence="4">VCBS repeat protein</fullName>
    </recommendedName>
</protein>
<comment type="caution">
    <text evidence="2">The sequence shown here is derived from an EMBL/GenBank/DDBJ whole genome shotgun (WGS) entry which is preliminary data.</text>
</comment>
<evidence type="ECO:0000313" key="3">
    <source>
        <dbReference type="Proteomes" id="UP001204615"/>
    </source>
</evidence>
<accession>A0ABT1F6F9</accession>
<dbReference type="EMBL" id="JAMZEK010000001">
    <property type="protein sequence ID" value="MCP1372976.1"/>
    <property type="molecule type" value="Genomic_DNA"/>
</dbReference>
<name>A0ABT1F6F9_9GAMM</name>
<evidence type="ECO:0000256" key="1">
    <source>
        <dbReference type="SAM" id="SignalP"/>
    </source>
</evidence>
<keyword evidence="3" id="KW-1185">Reference proteome</keyword>
<proteinExistence type="predicted"/>
<reference evidence="2 3" key="1">
    <citation type="submission" date="2022-06" db="EMBL/GenBank/DDBJ databases">
        <title>Dyella sp. Sa strain:Sa Genome sequencing.</title>
        <authorList>
            <person name="Park S."/>
        </authorList>
    </citation>
    <scope>NUCLEOTIDE SEQUENCE [LARGE SCALE GENOMIC DNA]</scope>
    <source>
        <strain evidence="2 3">Sa</strain>
    </source>
</reference>
<feature type="signal peptide" evidence="1">
    <location>
        <begin position="1"/>
        <end position="16"/>
    </location>
</feature>
<feature type="chain" id="PRO_5047214772" description="VCBS repeat protein" evidence="1">
    <location>
        <begin position="17"/>
        <end position="171"/>
    </location>
</feature>
<keyword evidence="1" id="KW-0732">Signal</keyword>
<evidence type="ECO:0000313" key="2">
    <source>
        <dbReference type="EMBL" id="MCP1372976.1"/>
    </source>
</evidence>
<gene>
    <name evidence="2" type="ORF">NC595_02765</name>
</gene>
<dbReference type="InterPro" id="IPR028994">
    <property type="entry name" value="Integrin_alpha_N"/>
</dbReference>
<evidence type="ECO:0008006" key="4">
    <source>
        <dbReference type="Google" id="ProtNLM"/>
    </source>
</evidence>
<dbReference type="SUPFAM" id="SSF69318">
    <property type="entry name" value="Integrin alpha N-terminal domain"/>
    <property type="match status" value="1"/>
</dbReference>
<dbReference type="RefSeq" id="WP_253564748.1">
    <property type="nucleotide sequence ID" value="NZ_JAMZEK010000001.1"/>
</dbReference>
<dbReference type="Proteomes" id="UP001204615">
    <property type="component" value="Unassembled WGS sequence"/>
</dbReference>
<organism evidence="2 3">
    <name type="scientific">Dyella lutea</name>
    <dbReference type="NCBI Taxonomy" id="2950441"/>
    <lineage>
        <taxon>Bacteria</taxon>
        <taxon>Pseudomonadati</taxon>
        <taxon>Pseudomonadota</taxon>
        <taxon>Gammaproteobacteria</taxon>
        <taxon>Lysobacterales</taxon>
        <taxon>Rhodanobacteraceae</taxon>
        <taxon>Dyella</taxon>
    </lineage>
</organism>